<dbReference type="EMBL" id="JBJKFK010003730">
    <property type="protein sequence ID" value="KAL3309608.1"/>
    <property type="molecule type" value="Genomic_DNA"/>
</dbReference>
<dbReference type="SUPFAM" id="SSF49313">
    <property type="entry name" value="Cadherin-like"/>
    <property type="match status" value="2"/>
</dbReference>
<keyword evidence="3" id="KW-0677">Repeat</keyword>
<comment type="subcellular location">
    <subcellularLocation>
        <location evidence="1">Membrane</location>
        <topology evidence="1">Single-pass membrane protein</topology>
    </subcellularLocation>
</comment>
<protein>
    <submittedName>
        <fullName evidence="11">Calcium-dependent cell-adhesion protein</fullName>
    </submittedName>
</protein>
<dbReference type="InterPro" id="IPR015919">
    <property type="entry name" value="Cadherin-like_sf"/>
</dbReference>
<dbReference type="InterPro" id="IPR050174">
    <property type="entry name" value="Protocadherin/Cadherin-CA"/>
</dbReference>
<accession>A0ABD2PQ35</accession>
<evidence type="ECO:0000313" key="12">
    <source>
        <dbReference type="Proteomes" id="UP001626550"/>
    </source>
</evidence>
<dbReference type="Proteomes" id="UP001626550">
    <property type="component" value="Unassembled WGS sequence"/>
</dbReference>
<keyword evidence="7" id="KW-0325">Glycoprotein</keyword>
<keyword evidence="2" id="KW-0812">Transmembrane</keyword>
<name>A0ABD2PQ35_9PLAT</name>
<gene>
    <name evidence="11" type="primary">PCDHA3_4</name>
    <name evidence="11" type="ORF">Ciccas_011844</name>
</gene>
<proteinExistence type="predicted"/>
<dbReference type="InterPro" id="IPR020894">
    <property type="entry name" value="Cadherin_CS"/>
</dbReference>
<dbReference type="PANTHER" id="PTHR24028:SF146">
    <property type="entry name" value="CADHERIN 96CB, ISOFORM D-RELATED"/>
    <property type="match status" value="1"/>
</dbReference>
<evidence type="ECO:0000256" key="9">
    <source>
        <dbReference type="SAM" id="SignalP"/>
    </source>
</evidence>
<dbReference type="SMART" id="SM00112">
    <property type="entry name" value="CA"/>
    <property type="match status" value="1"/>
</dbReference>
<organism evidence="11 12">
    <name type="scientific">Cichlidogyrus casuarinus</name>
    <dbReference type="NCBI Taxonomy" id="1844966"/>
    <lineage>
        <taxon>Eukaryota</taxon>
        <taxon>Metazoa</taxon>
        <taxon>Spiralia</taxon>
        <taxon>Lophotrochozoa</taxon>
        <taxon>Platyhelminthes</taxon>
        <taxon>Monogenea</taxon>
        <taxon>Monopisthocotylea</taxon>
        <taxon>Dactylogyridea</taxon>
        <taxon>Ancyrocephalidae</taxon>
        <taxon>Cichlidogyrus</taxon>
    </lineage>
</organism>
<keyword evidence="5" id="KW-1133">Transmembrane helix</keyword>
<reference evidence="11 12" key="1">
    <citation type="submission" date="2024-11" db="EMBL/GenBank/DDBJ databases">
        <title>Adaptive evolution of stress response genes in parasites aligns with host niche diversity.</title>
        <authorList>
            <person name="Hahn C."/>
            <person name="Resl P."/>
        </authorList>
    </citation>
    <scope>NUCLEOTIDE SEQUENCE [LARGE SCALE GENOMIC DNA]</scope>
    <source>
        <strain evidence="11">EGGRZ-B1_66</strain>
        <tissue evidence="11">Body</tissue>
    </source>
</reference>
<dbReference type="PANTHER" id="PTHR24028">
    <property type="entry name" value="CADHERIN-87A"/>
    <property type="match status" value="1"/>
</dbReference>
<dbReference type="Pfam" id="PF00028">
    <property type="entry name" value="Cadherin"/>
    <property type="match status" value="1"/>
</dbReference>
<evidence type="ECO:0000256" key="6">
    <source>
        <dbReference type="ARBA" id="ARBA00023136"/>
    </source>
</evidence>
<dbReference type="Gene3D" id="2.60.40.60">
    <property type="entry name" value="Cadherins"/>
    <property type="match status" value="3"/>
</dbReference>
<dbReference type="GO" id="GO:0016020">
    <property type="term" value="C:membrane"/>
    <property type="evidence" value="ECO:0007669"/>
    <property type="project" value="UniProtKB-SubCell"/>
</dbReference>
<evidence type="ECO:0000256" key="7">
    <source>
        <dbReference type="ARBA" id="ARBA00023180"/>
    </source>
</evidence>
<comment type="caution">
    <text evidence="11">The sequence shown here is derived from an EMBL/GenBank/DDBJ whole genome shotgun (WGS) entry which is preliminary data.</text>
</comment>
<evidence type="ECO:0000256" key="4">
    <source>
        <dbReference type="ARBA" id="ARBA00022837"/>
    </source>
</evidence>
<dbReference type="PROSITE" id="PS00232">
    <property type="entry name" value="CADHERIN_1"/>
    <property type="match status" value="1"/>
</dbReference>
<evidence type="ECO:0000256" key="2">
    <source>
        <dbReference type="ARBA" id="ARBA00022692"/>
    </source>
</evidence>
<evidence type="ECO:0000259" key="10">
    <source>
        <dbReference type="PROSITE" id="PS50268"/>
    </source>
</evidence>
<feature type="chain" id="PRO_5044796380" evidence="9">
    <location>
        <begin position="19"/>
        <end position="347"/>
    </location>
</feature>
<dbReference type="CDD" id="cd11304">
    <property type="entry name" value="Cadherin_repeat"/>
    <property type="match status" value="2"/>
</dbReference>
<keyword evidence="12" id="KW-1185">Reference proteome</keyword>
<sequence>MLPWHLLLLLLHLASSLAEQFLYDLVEESLPNHVVAQLAKDIMANTYHMVALDNEPDLARLNLKLASSDVFGSFFKIEKGQLLVRAPLDRELACPHFQITDRLSSDYSYQFSKAQQELSDQNLVLGSIGSIHECKINLTVHYNTRFASQESTDYDPMVITVVLRLLDINNKAPRFTSPIAVPFKMLGEVTAKPVETWFQLPTAHDPDAGENGTLVYSIEPPVDQKSLFPFKLEGNPLRLVLQHPLDYEVAKKYEVKLHVSDRGVPNQMHNTANIVIHVLDENDHVPKFEKAVYQLRIMETAGENETILKISIIDEDEGNNGKVITDGTHAVLLRKSLSRCCFLAIDH</sequence>
<dbReference type="AlphaFoldDB" id="A0ABD2PQ35"/>
<dbReference type="GO" id="GO:0005509">
    <property type="term" value="F:calcium ion binding"/>
    <property type="evidence" value="ECO:0007669"/>
    <property type="project" value="UniProtKB-UniRule"/>
</dbReference>
<evidence type="ECO:0000313" key="11">
    <source>
        <dbReference type="EMBL" id="KAL3309608.1"/>
    </source>
</evidence>
<dbReference type="PRINTS" id="PR00205">
    <property type="entry name" value="CADHERIN"/>
</dbReference>
<feature type="domain" description="Cadherin" evidence="10">
    <location>
        <begin position="202"/>
        <end position="288"/>
    </location>
</feature>
<dbReference type="PROSITE" id="PS50268">
    <property type="entry name" value="CADHERIN_2"/>
    <property type="match status" value="1"/>
</dbReference>
<feature type="signal peptide" evidence="9">
    <location>
        <begin position="1"/>
        <end position="18"/>
    </location>
</feature>
<dbReference type="InterPro" id="IPR002126">
    <property type="entry name" value="Cadherin-like_dom"/>
</dbReference>
<keyword evidence="4 8" id="KW-0106">Calcium</keyword>
<keyword evidence="9" id="KW-0732">Signal</keyword>
<evidence type="ECO:0000256" key="1">
    <source>
        <dbReference type="ARBA" id="ARBA00004167"/>
    </source>
</evidence>
<evidence type="ECO:0000256" key="5">
    <source>
        <dbReference type="ARBA" id="ARBA00022989"/>
    </source>
</evidence>
<evidence type="ECO:0000256" key="8">
    <source>
        <dbReference type="PROSITE-ProRule" id="PRU00043"/>
    </source>
</evidence>
<evidence type="ECO:0000256" key="3">
    <source>
        <dbReference type="ARBA" id="ARBA00022737"/>
    </source>
</evidence>
<keyword evidence="6" id="KW-0472">Membrane</keyword>